<gene>
    <name evidence="1" type="ORF">CASFOL_000410</name>
</gene>
<name>A0ABD3ESK5_9LAMI</name>
<dbReference type="AlphaFoldDB" id="A0ABD3ESK5"/>
<evidence type="ECO:0000313" key="1">
    <source>
        <dbReference type="EMBL" id="KAL3656014.1"/>
    </source>
</evidence>
<sequence length="116" mass="13638">MAIIKRIIKGYFGFVNSIPALVLDLMVDNEAREFIDEYKFNPIFLQWPDLDFFNSRIHIEAQQMNNNWSVEKLLQLIINHCPSWRVGIVSQMMLLCWVISRTTGDVLGEERNEDSF</sequence>
<dbReference type="Proteomes" id="UP001632038">
    <property type="component" value="Unassembled WGS sequence"/>
</dbReference>
<organism evidence="1 2">
    <name type="scientific">Castilleja foliolosa</name>
    <dbReference type="NCBI Taxonomy" id="1961234"/>
    <lineage>
        <taxon>Eukaryota</taxon>
        <taxon>Viridiplantae</taxon>
        <taxon>Streptophyta</taxon>
        <taxon>Embryophyta</taxon>
        <taxon>Tracheophyta</taxon>
        <taxon>Spermatophyta</taxon>
        <taxon>Magnoliopsida</taxon>
        <taxon>eudicotyledons</taxon>
        <taxon>Gunneridae</taxon>
        <taxon>Pentapetalae</taxon>
        <taxon>asterids</taxon>
        <taxon>lamiids</taxon>
        <taxon>Lamiales</taxon>
        <taxon>Orobanchaceae</taxon>
        <taxon>Pedicularideae</taxon>
        <taxon>Castillejinae</taxon>
        <taxon>Castilleja</taxon>
    </lineage>
</organism>
<dbReference type="EMBL" id="JAVIJP010000001">
    <property type="protein sequence ID" value="KAL3656014.1"/>
    <property type="molecule type" value="Genomic_DNA"/>
</dbReference>
<protein>
    <submittedName>
        <fullName evidence="1">Uncharacterized protein</fullName>
    </submittedName>
</protein>
<reference evidence="2" key="1">
    <citation type="journal article" date="2024" name="IScience">
        <title>Strigolactones Initiate the Formation of Haustorium-like Structures in Castilleja.</title>
        <authorList>
            <person name="Buerger M."/>
            <person name="Peterson D."/>
            <person name="Chory J."/>
        </authorList>
    </citation>
    <scope>NUCLEOTIDE SEQUENCE [LARGE SCALE GENOMIC DNA]</scope>
</reference>
<keyword evidence="2" id="KW-1185">Reference proteome</keyword>
<comment type="caution">
    <text evidence="1">The sequence shown here is derived from an EMBL/GenBank/DDBJ whole genome shotgun (WGS) entry which is preliminary data.</text>
</comment>
<proteinExistence type="predicted"/>
<evidence type="ECO:0000313" key="2">
    <source>
        <dbReference type="Proteomes" id="UP001632038"/>
    </source>
</evidence>
<accession>A0ABD3ESK5</accession>